<feature type="compositionally biased region" description="Polar residues" evidence="16">
    <location>
        <begin position="1447"/>
        <end position="1463"/>
    </location>
</feature>
<feature type="compositionally biased region" description="Low complexity" evidence="16">
    <location>
        <begin position="788"/>
        <end position="797"/>
    </location>
</feature>
<dbReference type="EMBL" id="NEVH01008200">
    <property type="protein sequence ID" value="PNF34919.1"/>
    <property type="molecule type" value="Genomic_DNA"/>
</dbReference>
<dbReference type="Pfam" id="PF15613">
    <property type="entry name" value="WSD"/>
    <property type="match status" value="1"/>
</dbReference>
<evidence type="ECO:0000256" key="9">
    <source>
        <dbReference type="ARBA" id="ARBA00023163"/>
    </source>
</evidence>
<feature type="compositionally biased region" description="Basic and acidic residues" evidence="16">
    <location>
        <begin position="810"/>
        <end position="828"/>
    </location>
</feature>
<dbReference type="Proteomes" id="UP000235965">
    <property type="component" value="Unassembled WGS sequence"/>
</dbReference>
<feature type="region of interest" description="Disordered" evidence="16">
    <location>
        <begin position="782"/>
        <end position="828"/>
    </location>
</feature>
<feature type="domain" description="Bromo" evidence="17">
    <location>
        <begin position="1491"/>
        <end position="1561"/>
    </location>
</feature>
<evidence type="ECO:0000259" key="19">
    <source>
        <dbReference type="PROSITE" id="PS50827"/>
    </source>
</evidence>
<dbReference type="PROSITE" id="PS50827">
    <property type="entry name" value="DDT"/>
    <property type="match status" value="1"/>
</dbReference>
<evidence type="ECO:0000256" key="14">
    <source>
        <dbReference type="PROSITE-ProRule" id="PRU00475"/>
    </source>
</evidence>
<dbReference type="GO" id="GO:0006355">
    <property type="term" value="P:regulation of DNA-templated transcription"/>
    <property type="evidence" value="ECO:0007669"/>
    <property type="project" value="TreeGrafter"/>
</dbReference>
<evidence type="ECO:0000313" key="21">
    <source>
        <dbReference type="EMBL" id="PNF34919.1"/>
    </source>
</evidence>
<dbReference type="SUPFAM" id="SSF57903">
    <property type="entry name" value="FYVE/PHD zinc finger"/>
    <property type="match status" value="2"/>
</dbReference>
<evidence type="ECO:0000256" key="5">
    <source>
        <dbReference type="ARBA" id="ARBA00022833"/>
    </source>
</evidence>
<keyword evidence="7 15" id="KW-0175">Coiled coil</keyword>
<feature type="compositionally biased region" description="Basic and acidic residues" evidence="16">
    <location>
        <begin position="296"/>
        <end position="324"/>
    </location>
</feature>
<evidence type="ECO:0000256" key="6">
    <source>
        <dbReference type="ARBA" id="ARBA00023015"/>
    </source>
</evidence>
<evidence type="ECO:0000259" key="17">
    <source>
        <dbReference type="PROSITE" id="PS50014"/>
    </source>
</evidence>
<evidence type="ECO:0000256" key="8">
    <source>
        <dbReference type="ARBA" id="ARBA00023117"/>
    </source>
</evidence>
<dbReference type="Gene3D" id="1.20.920.10">
    <property type="entry name" value="Bromodomain-like"/>
    <property type="match status" value="1"/>
</dbReference>
<dbReference type="InterPro" id="IPR001487">
    <property type="entry name" value="Bromodomain"/>
</dbReference>
<evidence type="ECO:0000256" key="13">
    <source>
        <dbReference type="PROSITE-ProRule" id="PRU00146"/>
    </source>
</evidence>
<dbReference type="SMART" id="SM00249">
    <property type="entry name" value="PHD"/>
    <property type="match status" value="2"/>
</dbReference>
<dbReference type="PANTHER" id="PTHR46510:SF1">
    <property type="entry name" value="BROMODOMAIN ADJACENT TO ZINC FINGER DOMAIN PROTEIN 1A"/>
    <property type="match status" value="1"/>
</dbReference>
<dbReference type="PROSITE" id="PS50016">
    <property type="entry name" value="ZF_PHD_2"/>
    <property type="match status" value="2"/>
</dbReference>
<evidence type="ECO:0000259" key="20">
    <source>
        <dbReference type="PROSITE" id="PS51136"/>
    </source>
</evidence>
<dbReference type="InterPro" id="IPR028941">
    <property type="entry name" value="WHIM2_dom"/>
</dbReference>
<reference evidence="21 22" key="1">
    <citation type="submission" date="2017-12" db="EMBL/GenBank/DDBJ databases">
        <title>Hemimetabolous genomes reveal molecular basis of termite eusociality.</title>
        <authorList>
            <person name="Harrison M.C."/>
            <person name="Jongepier E."/>
            <person name="Robertson H.M."/>
            <person name="Arning N."/>
            <person name="Bitard-Feildel T."/>
            <person name="Chao H."/>
            <person name="Childers C.P."/>
            <person name="Dinh H."/>
            <person name="Doddapaneni H."/>
            <person name="Dugan S."/>
            <person name="Gowin J."/>
            <person name="Greiner C."/>
            <person name="Han Y."/>
            <person name="Hu H."/>
            <person name="Hughes D.S.T."/>
            <person name="Huylmans A.-K."/>
            <person name="Kemena C."/>
            <person name="Kremer L.P.M."/>
            <person name="Lee S.L."/>
            <person name="Lopez-Ezquerra A."/>
            <person name="Mallet L."/>
            <person name="Monroy-Kuhn J.M."/>
            <person name="Moser A."/>
            <person name="Murali S.C."/>
            <person name="Muzny D.M."/>
            <person name="Otani S."/>
            <person name="Piulachs M.-D."/>
            <person name="Poelchau M."/>
            <person name="Qu J."/>
            <person name="Schaub F."/>
            <person name="Wada-Katsumata A."/>
            <person name="Worley K.C."/>
            <person name="Xie Q."/>
            <person name="Ylla G."/>
            <person name="Poulsen M."/>
            <person name="Gibbs R.A."/>
            <person name="Schal C."/>
            <person name="Richards S."/>
            <person name="Belles X."/>
            <person name="Korb J."/>
            <person name="Bornberg-Bauer E."/>
        </authorList>
    </citation>
    <scope>NUCLEOTIDE SEQUENCE [LARGE SCALE GENOMIC DNA]</scope>
    <source>
        <tissue evidence="21">Whole body</tissue>
    </source>
</reference>
<feature type="compositionally biased region" description="Basic and acidic residues" evidence="16">
    <location>
        <begin position="1164"/>
        <end position="1179"/>
    </location>
</feature>
<evidence type="ECO:0000256" key="1">
    <source>
        <dbReference type="ARBA" id="ARBA00004123"/>
    </source>
</evidence>
<organism evidence="21 22">
    <name type="scientific">Cryptotermes secundus</name>
    <dbReference type="NCBI Taxonomy" id="105785"/>
    <lineage>
        <taxon>Eukaryota</taxon>
        <taxon>Metazoa</taxon>
        <taxon>Ecdysozoa</taxon>
        <taxon>Arthropoda</taxon>
        <taxon>Hexapoda</taxon>
        <taxon>Insecta</taxon>
        <taxon>Pterygota</taxon>
        <taxon>Neoptera</taxon>
        <taxon>Polyneoptera</taxon>
        <taxon>Dictyoptera</taxon>
        <taxon>Blattodea</taxon>
        <taxon>Blattoidea</taxon>
        <taxon>Termitoidae</taxon>
        <taxon>Kalotermitidae</taxon>
        <taxon>Cryptotermitinae</taxon>
        <taxon>Cryptotermes</taxon>
    </lineage>
</organism>
<dbReference type="OrthoDB" id="332390at2759"/>
<evidence type="ECO:0000256" key="10">
    <source>
        <dbReference type="ARBA" id="ARBA00023242"/>
    </source>
</evidence>
<dbReference type="GO" id="GO:0008270">
    <property type="term" value="F:zinc ion binding"/>
    <property type="evidence" value="ECO:0007669"/>
    <property type="project" value="UniProtKB-KW"/>
</dbReference>
<feature type="coiled-coil region" evidence="15">
    <location>
        <begin position="451"/>
        <end position="496"/>
    </location>
</feature>
<name>A0A2J7R268_9NEOP</name>
<dbReference type="InterPro" id="IPR013083">
    <property type="entry name" value="Znf_RING/FYVE/PHD"/>
</dbReference>
<proteinExistence type="predicted"/>
<feature type="compositionally biased region" description="Basic and acidic residues" evidence="16">
    <location>
        <begin position="267"/>
        <end position="285"/>
    </location>
</feature>
<dbReference type="InterPro" id="IPR036427">
    <property type="entry name" value="Bromodomain-like_sf"/>
</dbReference>
<dbReference type="PROSITE" id="PS01359">
    <property type="entry name" value="ZF_PHD_1"/>
    <property type="match status" value="2"/>
</dbReference>
<dbReference type="GO" id="GO:0031445">
    <property type="term" value="P:regulation of heterochromatin formation"/>
    <property type="evidence" value="ECO:0007669"/>
    <property type="project" value="TreeGrafter"/>
</dbReference>
<feature type="region of interest" description="Disordered" evidence="16">
    <location>
        <begin position="1158"/>
        <end position="1179"/>
    </location>
</feature>
<keyword evidence="8 12" id="KW-0103">Bromodomain</keyword>
<comment type="caution">
    <text evidence="21">The sequence shown here is derived from an EMBL/GenBank/DDBJ whole genome shotgun (WGS) entry which is preliminary data.</text>
</comment>
<dbReference type="InterPro" id="IPR019786">
    <property type="entry name" value="Zinc_finger_PHD-type_CS"/>
</dbReference>
<gene>
    <name evidence="21" type="ORF">B7P43_G01418</name>
</gene>
<evidence type="ECO:0000256" key="7">
    <source>
        <dbReference type="ARBA" id="ARBA00023054"/>
    </source>
</evidence>
<dbReference type="Pfam" id="PF10537">
    <property type="entry name" value="WAC_Acf1_DNA_bd"/>
    <property type="match status" value="1"/>
</dbReference>
<feature type="region of interest" description="Disordered" evidence="16">
    <location>
        <begin position="1057"/>
        <end position="1084"/>
    </location>
</feature>
<feature type="compositionally biased region" description="Basic and acidic residues" evidence="16">
    <location>
        <begin position="912"/>
        <end position="923"/>
    </location>
</feature>
<dbReference type="FunFam" id="3.30.40.10:FF:000300">
    <property type="entry name" value="Bromodomain adjacent to zinc finger domain protein 1A"/>
    <property type="match status" value="1"/>
</dbReference>
<protein>
    <recommendedName>
        <fullName evidence="11">Bromodomain adjacent to zinc finger domain protein 1A</fullName>
    </recommendedName>
</protein>
<feature type="domain" description="DDT" evidence="19">
    <location>
        <begin position="534"/>
        <end position="599"/>
    </location>
</feature>
<dbReference type="PROSITE" id="PS50014">
    <property type="entry name" value="BROMODOMAIN_2"/>
    <property type="match status" value="1"/>
</dbReference>
<dbReference type="Pfam" id="PF02791">
    <property type="entry name" value="DDT"/>
    <property type="match status" value="1"/>
</dbReference>
<evidence type="ECO:0000259" key="18">
    <source>
        <dbReference type="PROSITE" id="PS50016"/>
    </source>
</evidence>
<dbReference type="SMART" id="SM00571">
    <property type="entry name" value="DDT"/>
    <property type="match status" value="1"/>
</dbReference>
<keyword evidence="3" id="KW-0479">Metal-binding</keyword>
<dbReference type="GO" id="GO:0008623">
    <property type="term" value="C:CHRAC"/>
    <property type="evidence" value="ECO:0007669"/>
    <property type="project" value="TreeGrafter"/>
</dbReference>
<dbReference type="PROSITE" id="PS51136">
    <property type="entry name" value="WAC"/>
    <property type="match status" value="1"/>
</dbReference>
<evidence type="ECO:0000256" key="3">
    <source>
        <dbReference type="ARBA" id="ARBA00022723"/>
    </source>
</evidence>
<keyword evidence="6" id="KW-0805">Transcription regulation</keyword>
<feature type="domain" description="WAC" evidence="20">
    <location>
        <begin position="22"/>
        <end position="128"/>
    </location>
</feature>
<dbReference type="SUPFAM" id="SSF47370">
    <property type="entry name" value="Bromodomain"/>
    <property type="match status" value="1"/>
</dbReference>
<evidence type="ECO:0000256" key="15">
    <source>
        <dbReference type="SAM" id="Coils"/>
    </source>
</evidence>
<evidence type="ECO:0000256" key="16">
    <source>
        <dbReference type="SAM" id="MobiDB-lite"/>
    </source>
</evidence>
<dbReference type="GO" id="GO:0006338">
    <property type="term" value="P:chromatin remodeling"/>
    <property type="evidence" value="ECO:0007669"/>
    <property type="project" value="InterPro"/>
</dbReference>
<feature type="compositionally biased region" description="Polar residues" evidence="16">
    <location>
        <begin position="927"/>
        <end position="955"/>
    </location>
</feature>
<feature type="region of interest" description="Disordered" evidence="16">
    <location>
        <begin position="1447"/>
        <end position="1466"/>
    </location>
</feature>
<dbReference type="InParanoid" id="A0A2J7R268"/>
<dbReference type="GO" id="GO:0003677">
    <property type="term" value="F:DNA binding"/>
    <property type="evidence" value="ECO:0007669"/>
    <property type="project" value="TreeGrafter"/>
</dbReference>
<dbReference type="SMART" id="SM00297">
    <property type="entry name" value="BROMO"/>
    <property type="match status" value="1"/>
</dbReference>
<dbReference type="InterPro" id="IPR028942">
    <property type="entry name" value="WHIM1_dom"/>
</dbReference>
<evidence type="ECO:0000256" key="2">
    <source>
        <dbReference type="ARBA" id="ARBA00022553"/>
    </source>
</evidence>
<dbReference type="InterPro" id="IPR018501">
    <property type="entry name" value="DDT_dom"/>
</dbReference>
<dbReference type="InterPro" id="IPR013136">
    <property type="entry name" value="WSTF_Acf1_Cbp146"/>
</dbReference>
<dbReference type="GO" id="GO:0045740">
    <property type="term" value="P:positive regulation of DNA replication"/>
    <property type="evidence" value="ECO:0007669"/>
    <property type="project" value="TreeGrafter"/>
</dbReference>
<dbReference type="Pfam" id="PF00628">
    <property type="entry name" value="PHD"/>
    <property type="match status" value="2"/>
</dbReference>
<sequence length="1598" mass="182799">MPLLRRKPFLKKKLPHDLEDDEEVFYCELTNEIFRDYEEFCQRVILCNSLVWCCSLTGKPQLTYQEALQSEENARLLIKSFPKKLVVPILYLASLTHRSSFGDLAEDVFAFTRERFFVGETVEVNTKEDTWCESHVLRVIPPTEKEIAKHLSRNSEVSCRDCEMPSFPHASLYSYKVKKLDNSKEDVVLTVKASQLRRAKGVYTREKNRMLLKHFSEQKQRVWVIKEKILQKYKISEISFGHIFCGDMPEFEISKKIVKMAVTSPKAESKSQPKVMKEKRQETIHKYFKSPGKGETAPKKSLSSDESKTAGKEVMPEAKGDRSLKKQVGLPSGKQDSKKILLSKKDVSSKKNLEVGKYENSGKKVSPLQEKQEKSPKKRFSSGTRLNTQKPSPTKKTPKKFNPDFGAKSAQKQQLAKKVKDKYKDAGNVKKRDATKNLLEKHKMNKTTLLKEKMSDRLTEVERRKKLKEERKERALEEKRRKVEEKLKERAKLKEEKLRLAEFLKRWNRQREDLECEDLKELPVPTKVDCAIPNEFFGDFVMVLEFLHSFSDIWSSKSFFPTGVTFDIVERALSVNELAGPLSDIIQFLLTALFSMQEEEDDEILETDSQTSVSLADEVGDVTSEAIKYATAAASWCQLYQGVPLSKVTLDSVTLTEVLRLHLLSSGGRSGEMSSKWRYQQRGGYTSLDDPGLLLRIQQPHILRSLSVMNVCDLPLGDKLQIVTCLINQILTYATVRDVIDERGDKVKQLRAEIRAHQIAELKKEREAAALRLKERKEAKLKLKEDAATGTASTGTSMTDLPIEEEEEDKEVRQQKLDRESSRRKQEIQKKSRELYQAVFGHQVLPIGTDRAHRRFWVFSSLPGLFVEHDEHWAGSCLAEPTPYNPTLARSDDTLTYIQKLFEEEWNGGSGSDKENEAGDEARPVAASSSNKKLLVEKNTSSDSGDVSHMNSSRGLSEKIVRTGGELIDDCDKVAMTKQQPLICTADINTCSVHGKSDSVDRIRWAFFSKEEDINCLIESLNRRGIRESELRQALIQERTYIVQKMANCPVHKLDRSQMPGTFVPEPRKSRSQKHEDANLNYPPGTPIDEILELTLRDFILEMEEKIQVGGLGSLKVYSREAWRSAIHARSYDKQCDKLVWGLESNFKKEEKNDVNSFDIPVEEDSKERSSSPHSTDTEICCRDPGRLLLEDTEPNYKQNPVLTNLASAILQIAQSVERKYLKKPLGAEDGSSDVTLMRRWEVSLMASTSFSQLFLHFTTLVNSIQWSRSASNAHCRLCRRRGDAENMLLCDGCNKGHHLYCLKPKLIRVPQGDWFCPKCQRPEKVRASKKTRRLFSQESDEDDVQKEKAQETQNEGTEVEEVCNSCGLGGHLLCCDTCPLLFHMDCIVPPLKKVPRGKWSCPKCKMIKDGGADITRQLTIKLRRCSAAAAVAKISVFAKRLRSNSWDDTSSVQSDTDLQPTRRSGRRSLEVDLDLPLNNAVLQDLLTDIMHHKDSWPFLRPVPRAQVPDYHLIIKRPMDFGKMKYKLNMLEYRNNSEFIADALLVFENCQMYNQVDAQEYKAGVRLGRYFEKRCRELGLQLKEEELRPPEAKKARFS</sequence>
<dbReference type="InterPro" id="IPR001965">
    <property type="entry name" value="Znf_PHD"/>
</dbReference>
<keyword evidence="10 14" id="KW-0539">Nucleus</keyword>
<dbReference type="InterPro" id="IPR018359">
    <property type="entry name" value="Bromodomain_CS"/>
</dbReference>
<dbReference type="CDD" id="cd15532">
    <property type="entry name" value="PHD2_CHD_II"/>
    <property type="match status" value="1"/>
</dbReference>
<evidence type="ECO:0000256" key="12">
    <source>
        <dbReference type="PROSITE-ProRule" id="PRU00035"/>
    </source>
</evidence>
<keyword evidence="4 13" id="KW-0863">Zinc-finger</keyword>
<dbReference type="GO" id="GO:0000228">
    <property type="term" value="C:nuclear chromosome"/>
    <property type="evidence" value="ECO:0007669"/>
    <property type="project" value="TreeGrafter"/>
</dbReference>
<feature type="region of interest" description="Disordered" evidence="16">
    <location>
        <begin position="1331"/>
        <end position="1354"/>
    </location>
</feature>
<dbReference type="InterPro" id="IPR047171">
    <property type="entry name" value="BAZ1A"/>
</dbReference>
<keyword evidence="2" id="KW-0597">Phosphoprotein</keyword>
<feature type="domain" description="PHD-type" evidence="18">
    <location>
        <begin position="1361"/>
        <end position="1408"/>
    </location>
</feature>
<feature type="domain" description="PHD-type" evidence="18">
    <location>
        <begin position="1273"/>
        <end position="1323"/>
    </location>
</feature>
<dbReference type="Gene3D" id="3.30.40.10">
    <property type="entry name" value="Zinc/RING finger domain, C3HC4 (zinc finger)"/>
    <property type="match status" value="2"/>
</dbReference>
<evidence type="ECO:0000256" key="11">
    <source>
        <dbReference type="ARBA" id="ARBA00068253"/>
    </source>
</evidence>
<dbReference type="PROSITE" id="PS00633">
    <property type="entry name" value="BROMODOMAIN_1"/>
    <property type="match status" value="1"/>
</dbReference>
<feature type="region of interest" description="Disordered" evidence="16">
    <location>
        <begin position="906"/>
        <end position="955"/>
    </location>
</feature>
<feature type="region of interest" description="Disordered" evidence="16">
    <location>
        <begin position="263"/>
        <end position="425"/>
    </location>
</feature>
<keyword evidence="5" id="KW-0862">Zinc</keyword>
<dbReference type="InterPro" id="IPR011011">
    <property type="entry name" value="Znf_FYVE_PHD"/>
</dbReference>
<dbReference type="PANTHER" id="PTHR46510">
    <property type="entry name" value="BROMODOMAIN ADJACENT TO ZINC FINGER DOMAIN PROTEIN 1A"/>
    <property type="match status" value="1"/>
</dbReference>
<comment type="subcellular location">
    <subcellularLocation>
        <location evidence="1 14">Nucleus</location>
    </subcellularLocation>
</comment>
<dbReference type="STRING" id="105785.A0A2J7R268"/>
<evidence type="ECO:0000256" key="4">
    <source>
        <dbReference type="ARBA" id="ARBA00022771"/>
    </source>
</evidence>
<evidence type="ECO:0000313" key="22">
    <source>
        <dbReference type="Proteomes" id="UP000235965"/>
    </source>
</evidence>
<keyword evidence="9" id="KW-0804">Transcription</keyword>
<dbReference type="FunCoup" id="A0A2J7R268">
    <property type="interactions" value="1198"/>
</dbReference>
<dbReference type="Pfam" id="PF15612">
    <property type="entry name" value="WHIM1"/>
    <property type="match status" value="1"/>
</dbReference>
<dbReference type="InterPro" id="IPR019787">
    <property type="entry name" value="Znf_PHD-finger"/>
</dbReference>
<accession>A0A2J7R268</accession>
<keyword evidence="22" id="KW-1185">Reference proteome</keyword>
<feature type="compositionally biased region" description="Basic and acidic residues" evidence="16">
    <location>
        <begin position="1066"/>
        <end position="1078"/>
    </location>
</feature>
<feature type="compositionally biased region" description="Basic and acidic residues" evidence="16">
    <location>
        <begin position="335"/>
        <end position="362"/>
    </location>
</feature>
<dbReference type="PRINTS" id="PR00503">
    <property type="entry name" value="BROMODOMAIN"/>
</dbReference>
<dbReference type="Pfam" id="PF00439">
    <property type="entry name" value="Bromodomain"/>
    <property type="match status" value="1"/>
</dbReference>